<dbReference type="RefSeq" id="WP_003869243.1">
    <property type="nucleotide sequence ID" value="NZ_CP009170.1"/>
</dbReference>
<proteinExistence type="predicted"/>
<dbReference type="CDD" id="cd06580">
    <property type="entry name" value="TM_PBP1_transp_TpRbsC_like"/>
    <property type="match status" value="1"/>
</dbReference>
<keyword evidence="4 6" id="KW-1133">Transmembrane helix</keyword>
<evidence type="ECO:0000256" key="3">
    <source>
        <dbReference type="ARBA" id="ARBA00022692"/>
    </source>
</evidence>
<feature type="transmembrane region" description="Helical" evidence="6">
    <location>
        <begin position="230"/>
        <end position="260"/>
    </location>
</feature>
<dbReference type="GO" id="GO:0005886">
    <property type="term" value="C:plasma membrane"/>
    <property type="evidence" value="ECO:0007669"/>
    <property type="project" value="UniProtKB-SubCell"/>
</dbReference>
<feature type="transmembrane region" description="Helical" evidence="6">
    <location>
        <begin position="6"/>
        <end position="23"/>
    </location>
</feature>
<gene>
    <name evidence="7" type="ORF">TKV_c04430</name>
</gene>
<keyword evidence="3 6" id="KW-0812">Transmembrane</keyword>
<keyword evidence="2" id="KW-1003">Cell membrane</keyword>
<evidence type="ECO:0000313" key="8">
    <source>
        <dbReference type="Proteomes" id="UP000029669"/>
    </source>
</evidence>
<protein>
    <submittedName>
        <fullName evidence="7">Putative ABC-type transport system, permease component</fullName>
    </submittedName>
</protein>
<evidence type="ECO:0000256" key="6">
    <source>
        <dbReference type="SAM" id="Phobius"/>
    </source>
</evidence>
<evidence type="ECO:0000313" key="7">
    <source>
        <dbReference type="EMBL" id="AIS51645.1"/>
    </source>
</evidence>
<reference evidence="8" key="1">
    <citation type="journal article" date="2015" name="Genome Announc.">
        <title>Whole-Genome Sequences of 80 Environmental and Clinical Isolates of Burkholderia pseudomallei.</title>
        <authorList>
            <person name="Johnson S.L."/>
            <person name="Baker A.L."/>
            <person name="Chain P.S."/>
            <person name="Currie B.J."/>
            <person name="Daligault H.E."/>
            <person name="Davenport K.W."/>
            <person name="Davis C.B."/>
            <person name="Inglis T.J."/>
            <person name="Kaestli M."/>
            <person name="Koren S."/>
            <person name="Mayo M."/>
            <person name="Merritt A.J."/>
            <person name="Price E.P."/>
            <person name="Sarovich D.S."/>
            <person name="Warner J."/>
            <person name="Rosovitz M.J."/>
        </authorList>
    </citation>
    <scope>NUCLEOTIDE SEQUENCE [LARGE SCALE GENOMIC DNA]</scope>
    <source>
        <strain evidence="8">DSM 2030</strain>
    </source>
</reference>
<evidence type="ECO:0000256" key="4">
    <source>
        <dbReference type="ARBA" id="ARBA00022989"/>
    </source>
</evidence>
<dbReference type="STRING" id="2325.TKV_c04430"/>
<keyword evidence="8" id="KW-1185">Reference proteome</keyword>
<dbReference type="Pfam" id="PF02653">
    <property type="entry name" value="BPD_transp_2"/>
    <property type="match status" value="1"/>
</dbReference>
<evidence type="ECO:0000256" key="2">
    <source>
        <dbReference type="ARBA" id="ARBA00022475"/>
    </source>
</evidence>
<dbReference type="InterPro" id="IPR001851">
    <property type="entry name" value="ABC_transp_permease"/>
</dbReference>
<dbReference type="HOGENOM" id="CLU_040769_1_0_9"/>
<evidence type="ECO:0000256" key="1">
    <source>
        <dbReference type="ARBA" id="ARBA00004651"/>
    </source>
</evidence>
<dbReference type="OrthoDB" id="9792579at2"/>
<dbReference type="EMBL" id="CP009170">
    <property type="protein sequence ID" value="AIS51645.1"/>
    <property type="molecule type" value="Genomic_DNA"/>
</dbReference>
<organism evidence="7 8">
    <name type="scientific">Thermoanaerobacter kivui</name>
    <name type="common">Acetogenium kivui</name>
    <dbReference type="NCBI Taxonomy" id="2325"/>
    <lineage>
        <taxon>Bacteria</taxon>
        <taxon>Bacillati</taxon>
        <taxon>Bacillota</taxon>
        <taxon>Clostridia</taxon>
        <taxon>Thermoanaerobacterales</taxon>
        <taxon>Thermoanaerobacteraceae</taxon>
        <taxon>Thermoanaerobacter</taxon>
    </lineage>
</organism>
<feature type="transmembrane region" description="Helical" evidence="6">
    <location>
        <begin position="149"/>
        <end position="166"/>
    </location>
</feature>
<keyword evidence="5 6" id="KW-0472">Membrane</keyword>
<comment type="subcellular location">
    <subcellularLocation>
        <location evidence="1">Cell membrane</location>
        <topology evidence="1">Multi-pass membrane protein</topology>
    </subcellularLocation>
</comment>
<accession>A0A097APB2</accession>
<dbReference type="eggNOG" id="COG1079">
    <property type="taxonomic scope" value="Bacteria"/>
</dbReference>
<dbReference type="Proteomes" id="UP000029669">
    <property type="component" value="Chromosome"/>
</dbReference>
<dbReference type="PANTHER" id="PTHR43370:SF1">
    <property type="entry name" value="GUANOSINE ABC TRANSPORTER PERMEASE PROTEIN NUPQ"/>
    <property type="match status" value="1"/>
</dbReference>
<feature type="transmembrane region" description="Helical" evidence="6">
    <location>
        <begin position="272"/>
        <end position="291"/>
    </location>
</feature>
<feature type="transmembrane region" description="Helical" evidence="6">
    <location>
        <begin position="92"/>
        <end position="110"/>
    </location>
</feature>
<dbReference type="KEGG" id="tki:TKV_c04430"/>
<dbReference type="GO" id="GO:0022857">
    <property type="term" value="F:transmembrane transporter activity"/>
    <property type="evidence" value="ECO:0007669"/>
    <property type="project" value="InterPro"/>
</dbReference>
<dbReference type="AlphaFoldDB" id="A0A097APB2"/>
<name>A0A097APB2_THEKI</name>
<feature type="transmembrane region" description="Helical" evidence="6">
    <location>
        <begin position="35"/>
        <end position="56"/>
    </location>
</feature>
<feature type="transmembrane region" description="Helical" evidence="6">
    <location>
        <begin position="62"/>
        <end position="85"/>
    </location>
</feature>
<dbReference type="PANTHER" id="PTHR43370">
    <property type="entry name" value="SUGAR ABC TRANSPORTER INTEGRAL MEMBRANE PROTEIN-RELATED"/>
    <property type="match status" value="1"/>
</dbReference>
<evidence type="ECO:0000256" key="5">
    <source>
        <dbReference type="ARBA" id="ARBA00023136"/>
    </source>
</evidence>
<sequence length="307" mass="32263">MKEIFLNPQLWAATLAMATPLALPALGGTFSERSGVVNIAMEGIMLIAAFFAVVFAHATGSAWLGFLGAIIVGLIVALIFAWAAVSLTANQIILGMAINIFASGITAYLLNTMYGFTGTPTDTPMLPTIDIPGIKNIPFLGQVLSGHSVVVYLMIIILFISDYFLFHTNLGLRLRAVGENPEAAETAGIDVIKLRYLGVALSGILSAMGGAYLSIGALNSFNPDMTSGRGYIALAAMIFGKWTPFGSFGAALLFGFATALSMQLQNTAFSKNIIMMLPYILTILALVGVGGKSVPPAADGVPYTPKK</sequence>
<feature type="transmembrane region" description="Helical" evidence="6">
    <location>
        <begin position="196"/>
        <end position="218"/>
    </location>
</feature>